<evidence type="ECO:0000259" key="5">
    <source>
        <dbReference type="PROSITE" id="PS50042"/>
    </source>
</evidence>
<keyword evidence="8" id="KW-1185">Reference proteome</keyword>
<dbReference type="PROSITE" id="PS51063">
    <property type="entry name" value="HTH_CRP_2"/>
    <property type="match status" value="1"/>
</dbReference>
<dbReference type="CDD" id="cd00038">
    <property type="entry name" value="CAP_ED"/>
    <property type="match status" value="1"/>
</dbReference>
<keyword evidence="2" id="KW-0238">DNA-binding</keyword>
<dbReference type="Pfam" id="PF00027">
    <property type="entry name" value="cNMP_binding"/>
    <property type="match status" value="1"/>
</dbReference>
<dbReference type="GO" id="GO:0003700">
    <property type="term" value="F:DNA-binding transcription factor activity"/>
    <property type="evidence" value="ECO:0007669"/>
    <property type="project" value="TreeGrafter"/>
</dbReference>
<dbReference type="InterPro" id="IPR036388">
    <property type="entry name" value="WH-like_DNA-bd_sf"/>
</dbReference>
<dbReference type="Gene3D" id="1.10.10.10">
    <property type="entry name" value="Winged helix-like DNA-binding domain superfamily/Winged helix DNA-binding domain"/>
    <property type="match status" value="1"/>
</dbReference>
<keyword evidence="3" id="KW-0010">Activator</keyword>
<organism evidence="7 8">
    <name type="scientific">Peribacillus faecalis</name>
    <dbReference type="NCBI Taxonomy" id="2772559"/>
    <lineage>
        <taxon>Bacteria</taxon>
        <taxon>Bacillati</taxon>
        <taxon>Bacillota</taxon>
        <taxon>Bacilli</taxon>
        <taxon>Bacillales</taxon>
        <taxon>Bacillaceae</taxon>
        <taxon>Peribacillus</taxon>
    </lineage>
</organism>
<keyword evidence="4" id="KW-0804">Transcription</keyword>
<comment type="caution">
    <text evidence="7">The sequence shown here is derived from an EMBL/GenBank/DDBJ whole genome shotgun (WGS) entry which is preliminary data.</text>
</comment>
<dbReference type="SMART" id="SM00100">
    <property type="entry name" value="cNMP"/>
    <property type="match status" value="1"/>
</dbReference>
<evidence type="ECO:0000256" key="3">
    <source>
        <dbReference type="ARBA" id="ARBA00023159"/>
    </source>
</evidence>
<dbReference type="InterPro" id="IPR036390">
    <property type="entry name" value="WH_DNA-bd_sf"/>
</dbReference>
<dbReference type="SUPFAM" id="SSF46785">
    <property type="entry name" value="Winged helix' DNA-binding domain"/>
    <property type="match status" value="1"/>
</dbReference>
<keyword evidence="1" id="KW-0805">Transcription regulation</keyword>
<evidence type="ECO:0000313" key="7">
    <source>
        <dbReference type="EMBL" id="MBD3108009.1"/>
    </source>
</evidence>
<dbReference type="Proteomes" id="UP000602076">
    <property type="component" value="Unassembled WGS sequence"/>
</dbReference>
<dbReference type="InterPro" id="IPR014710">
    <property type="entry name" value="RmlC-like_jellyroll"/>
</dbReference>
<dbReference type="InterPro" id="IPR050397">
    <property type="entry name" value="Env_Response_Regulators"/>
</dbReference>
<evidence type="ECO:0000259" key="6">
    <source>
        <dbReference type="PROSITE" id="PS51063"/>
    </source>
</evidence>
<accession>A0A927HAK0</accession>
<dbReference type="Pfam" id="PF13545">
    <property type="entry name" value="HTH_Crp_2"/>
    <property type="match status" value="1"/>
</dbReference>
<proteinExistence type="predicted"/>
<dbReference type="AlphaFoldDB" id="A0A927HAK0"/>
<feature type="domain" description="HTH crp-type" evidence="6">
    <location>
        <begin position="146"/>
        <end position="220"/>
    </location>
</feature>
<feature type="domain" description="Cyclic nucleotide-binding" evidence="5">
    <location>
        <begin position="14"/>
        <end position="115"/>
    </location>
</feature>
<dbReference type="SMART" id="SM00419">
    <property type="entry name" value="HTH_CRP"/>
    <property type="match status" value="1"/>
</dbReference>
<evidence type="ECO:0000256" key="1">
    <source>
        <dbReference type="ARBA" id="ARBA00023015"/>
    </source>
</evidence>
<protein>
    <submittedName>
        <fullName evidence="7">Crp/Fnr family transcriptional regulator</fullName>
    </submittedName>
</protein>
<evidence type="ECO:0000256" key="4">
    <source>
        <dbReference type="ARBA" id="ARBA00023163"/>
    </source>
</evidence>
<dbReference type="InterPro" id="IPR012318">
    <property type="entry name" value="HTH_CRP"/>
</dbReference>
<dbReference type="GO" id="GO:0003677">
    <property type="term" value="F:DNA binding"/>
    <property type="evidence" value="ECO:0007669"/>
    <property type="project" value="UniProtKB-KW"/>
</dbReference>
<dbReference type="PANTHER" id="PTHR24567">
    <property type="entry name" value="CRP FAMILY TRANSCRIPTIONAL REGULATORY PROTEIN"/>
    <property type="match status" value="1"/>
</dbReference>
<name>A0A927HAK0_9BACI</name>
<dbReference type="SUPFAM" id="SSF51206">
    <property type="entry name" value="cAMP-binding domain-like"/>
    <property type="match status" value="1"/>
</dbReference>
<evidence type="ECO:0000313" key="8">
    <source>
        <dbReference type="Proteomes" id="UP000602076"/>
    </source>
</evidence>
<dbReference type="PROSITE" id="PS50042">
    <property type="entry name" value="CNMP_BINDING_3"/>
    <property type="match status" value="1"/>
</dbReference>
<dbReference type="InterPro" id="IPR018490">
    <property type="entry name" value="cNMP-bd_dom_sf"/>
</dbReference>
<dbReference type="RefSeq" id="WP_190997549.1">
    <property type="nucleotide sequence ID" value="NZ_JACXSI010000012.1"/>
</dbReference>
<sequence>MNQYSIKDLKKFDLFSDLSNDQLQLFKSTVYWRTYKKGQFLFIEDDPRERIYFLLKGFVKLTRTNQSGKMTYCDYVKSFTTFPCGGLFTDSTYHFSAEAVTDLELFYLPTKVFEEHIKKNRSQLIKIVTSLSDILKTHENRVQQLANAQQRVIQTLTYLMSDLGVYGSKDEIIIECPITTTEIAYLSGTSRETVSQVLKQLKEEDILSCKNKIWTIHKPETIDELAG</sequence>
<reference evidence="7" key="1">
    <citation type="submission" date="2020-09" db="EMBL/GenBank/DDBJ databases">
        <title>Bacillus faecalis sp. nov., a moderately halophilic bacterium isolated from cow faeces.</title>
        <authorList>
            <person name="Jiang L."/>
            <person name="Lee J."/>
        </authorList>
    </citation>
    <scope>NUCLEOTIDE SEQUENCE</scope>
    <source>
        <strain evidence="7">AGMB 02131</strain>
    </source>
</reference>
<dbReference type="Gene3D" id="2.60.120.10">
    <property type="entry name" value="Jelly Rolls"/>
    <property type="match status" value="1"/>
</dbReference>
<dbReference type="EMBL" id="JACXSI010000012">
    <property type="protein sequence ID" value="MBD3108009.1"/>
    <property type="molecule type" value="Genomic_DNA"/>
</dbReference>
<gene>
    <name evidence="7" type="ORF">IEO70_06485</name>
</gene>
<dbReference type="InterPro" id="IPR000595">
    <property type="entry name" value="cNMP-bd_dom"/>
</dbReference>
<dbReference type="PANTHER" id="PTHR24567:SF74">
    <property type="entry name" value="HTH-TYPE TRANSCRIPTIONAL REGULATOR ARCR"/>
    <property type="match status" value="1"/>
</dbReference>
<dbReference type="GO" id="GO:0005829">
    <property type="term" value="C:cytosol"/>
    <property type="evidence" value="ECO:0007669"/>
    <property type="project" value="TreeGrafter"/>
</dbReference>
<evidence type="ECO:0000256" key="2">
    <source>
        <dbReference type="ARBA" id="ARBA00023125"/>
    </source>
</evidence>